<dbReference type="PANTHER" id="PTHR33516:SF2">
    <property type="entry name" value="LEXA REPRESSOR-RELATED"/>
    <property type="match status" value="1"/>
</dbReference>
<name>A0A1F8DPI0_9BACT</name>
<reference evidence="2 3" key="1">
    <citation type="journal article" date="2016" name="Nat. Commun.">
        <title>Thousands of microbial genomes shed light on interconnected biogeochemical processes in an aquifer system.</title>
        <authorList>
            <person name="Anantharaman K."/>
            <person name="Brown C.T."/>
            <person name="Hug L.A."/>
            <person name="Sharon I."/>
            <person name="Castelle C.J."/>
            <person name="Probst A.J."/>
            <person name="Thomas B.C."/>
            <person name="Singh A."/>
            <person name="Wilkins M.J."/>
            <person name="Karaoz U."/>
            <person name="Brodie E.L."/>
            <person name="Williams K.H."/>
            <person name="Hubbard S.S."/>
            <person name="Banfield J.F."/>
        </authorList>
    </citation>
    <scope>NUCLEOTIDE SEQUENCE [LARGE SCALE GENOMIC DNA]</scope>
</reference>
<dbReference type="SUPFAM" id="SSF51306">
    <property type="entry name" value="LexA/Signal peptidase"/>
    <property type="match status" value="1"/>
</dbReference>
<evidence type="ECO:0000313" key="2">
    <source>
        <dbReference type="EMBL" id="OGM90316.1"/>
    </source>
</evidence>
<proteinExistence type="predicted"/>
<evidence type="ECO:0000259" key="1">
    <source>
        <dbReference type="Pfam" id="PF00717"/>
    </source>
</evidence>
<dbReference type="STRING" id="1802555.A2755_03955"/>
<gene>
    <name evidence="2" type="ORF">A2755_03955</name>
</gene>
<dbReference type="CDD" id="cd06529">
    <property type="entry name" value="S24_LexA-like"/>
    <property type="match status" value="1"/>
</dbReference>
<dbReference type="InterPro" id="IPR039418">
    <property type="entry name" value="LexA-like"/>
</dbReference>
<protein>
    <recommendedName>
        <fullName evidence="1">Peptidase S24/S26A/S26B/S26C domain-containing protein</fullName>
    </recommendedName>
</protein>
<evidence type="ECO:0000313" key="3">
    <source>
        <dbReference type="Proteomes" id="UP000177029"/>
    </source>
</evidence>
<dbReference type="InterPro" id="IPR036286">
    <property type="entry name" value="LexA/Signal_pep-like_sf"/>
</dbReference>
<dbReference type="AlphaFoldDB" id="A0A1F8DPI0"/>
<sequence length="210" mass="23890">MHKIQEQILHILSRKNLSGQTLREIGSLIGESSPQKVKHHLLQLTKKRFIRFDGKNRIIERALDMEKNREPLISLPVVGAANCGPATIFADTNIERYLKISRKLIPSGGRLFVLRAEGNSMNKARVKGKNIEDGDFVLIDANRKSPKDKDYIVSVIDGTANIKRFYMDKKNKRIILKSESTHDHLPIFIHPDDDYQISGTVVDIVKNPEK</sequence>
<dbReference type="Gene3D" id="2.10.109.10">
    <property type="entry name" value="Umud Fragment, subunit A"/>
    <property type="match status" value="1"/>
</dbReference>
<dbReference type="InterPro" id="IPR015927">
    <property type="entry name" value="Peptidase_S24_S26A/B/C"/>
</dbReference>
<dbReference type="Pfam" id="PF00717">
    <property type="entry name" value="Peptidase_S24"/>
    <property type="match status" value="1"/>
</dbReference>
<comment type="caution">
    <text evidence="2">The sequence shown here is derived from an EMBL/GenBank/DDBJ whole genome shotgun (WGS) entry which is preliminary data.</text>
</comment>
<dbReference type="Proteomes" id="UP000177029">
    <property type="component" value="Unassembled WGS sequence"/>
</dbReference>
<feature type="domain" description="Peptidase S24/S26A/S26B/S26C" evidence="1">
    <location>
        <begin position="76"/>
        <end position="202"/>
    </location>
</feature>
<organism evidence="2 3">
    <name type="scientific">Candidatus Wolfebacteria bacterium RIFCSPHIGHO2_01_FULL_48_22</name>
    <dbReference type="NCBI Taxonomy" id="1802555"/>
    <lineage>
        <taxon>Bacteria</taxon>
        <taxon>Candidatus Wolfeibacteriota</taxon>
    </lineage>
</organism>
<dbReference type="EMBL" id="MGIP01000026">
    <property type="protein sequence ID" value="OGM90316.1"/>
    <property type="molecule type" value="Genomic_DNA"/>
</dbReference>
<accession>A0A1F8DPI0</accession>
<dbReference type="InterPro" id="IPR050077">
    <property type="entry name" value="LexA_repressor"/>
</dbReference>
<dbReference type="PANTHER" id="PTHR33516">
    <property type="entry name" value="LEXA REPRESSOR"/>
    <property type="match status" value="1"/>
</dbReference>